<feature type="region of interest" description="Disordered" evidence="2">
    <location>
        <begin position="335"/>
        <end position="376"/>
    </location>
</feature>
<keyword evidence="1" id="KW-0479">Metal-binding</keyword>
<proteinExistence type="predicted"/>
<evidence type="ECO:0000256" key="1">
    <source>
        <dbReference type="PROSITE-ProRule" id="PRU00047"/>
    </source>
</evidence>
<evidence type="ECO:0000259" key="3">
    <source>
        <dbReference type="PROSITE" id="PS50158"/>
    </source>
</evidence>
<dbReference type="AlphaFoldDB" id="A0A6L2J460"/>
<protein>
    <recommendedName>
        <fullName evidence="3">CCHC-type domain-containing protein</fullName>
    </recommendedName>
</protein>
<evidence type="ECO:0000313" key="4">
    <source>
        <dbReference type="EMBL" id="GEU31542.1"/>
    </source>
</evidence>
<organism evidence="4">
    <name type="scientific">Tanacetum cinerariifolium</name>
    <name type="common">Dalmatian daisy</name>
    <name type="synonym">Chrysanthemum cinerariifolium</name>
    <dbReference type="NCBI Taxonomy" id="118510"/>
    <lineage>
        <taxon>Eukaryota</taxon>
        <taxon>Viridiplantae</taxon>
        <taxon>Streptophyta</taxon>
        <taxon>Embryophyta</taxon>
        <taxon>Tracheophyta</taxon>
        <taxon>Spermatophyta</taxon>
        <taxon>Magnoliopsida</taxon>
        <taxon>eudicotyledons</taxon>
        <taxon>Gunneridae</taxon>
        <taxon>Pentapetalae</taxon>
        <taxon>asterids</taxon>
        <taxon>campanulids</taxon>
        <taxon>Asterales</taxon>
        <taxon>Asteraceae</taxon>
        <taxon>Asteroideae</taxon>
        <taxon>Anthemideae</taxon>
        <taxon>Anthemidinae</taxon>
        <taxon>Tanacetum</taxon>
    </lineage>
</organism>
<gene>
    <name evidence="4" type="ORF">Tci_003520</name>
</gene>
<dbReference type="InterPro" id="IPR001878">
    <property type="entry name" value="Znf_CCHC"/>
</dbReference>
<dbReference type="EMBL" id="BKCJ010000262">
    <property type="protein sequence ID" value="GEU31542.1"/>
    <property type="molecule type" value="Genomic_DNA"/>
</dbReference>
<feature type="compositionally biased region" description="Basic and acidic residues" evidence="2">
    <location>
        <begin position="114"/>
        <end position="126"/>
    </location>
</feature>
<keyword evidence="1" id="KW-0863">Zinc-finger</keyword>
<feature type="region of interest" description="Disordered" evidence="2">
    <location>
        <begin position="112"/>
        <end position="133"/>
    </location>
</feature>
<name>A0A6L2J460_TANCI</name>
<accession>A0A6L2J460</accession>
<dbReference type="GO" id="GO:0008270">
    <property type="term" value="F:zinc ion binding"/>
    <property type="evidence" value="ECO:0007669"/>
    <property type="project" value="UniProtKB-KW"/>
</dbReference>
<keyword evidence="1" id="KW-0862">Zinc</keyword>
<reference evidence="4" key="1">
    <citation type="journal article" date="2019" name="Sci. Rep.">
        <title>Draft genome of Tanacetum cinerariifolium, the natural source of mosquito coil.</title>
        <authorList>
            <person name="Yamashiro T."/>
            <person name="Shiraishi A."/>
            <person name="Satake H."/>
            <person name="Nakayama K."/>
        </authorList>
    </citation>
    <scope>NUCLEOTIDE SEQUENCE</scope>
</reference>
<evidence type="ECO:0000256" key="2">
    <source>
        <dbReference type="SAM" id="MobiDB-lite"/>
    </source>
</evidence>
<dbReference type="PROSITE" id="PS50158">
    <property type="entry name" value="ZF_CCHC"/>
    <property type="match status" value="1"/>
</dbReference>
<sequence>MLMEMDEMEMVEMMVTIMDALTRSSWHVSQETLMEKEVRGSEAALGMTWEEFKALLIEEFCLSNEMEKLEYIYGLVPQIHGMIRVTQPTIIQSAILKAGALTDEAVRYGTFSKSSEKRKDVEEPSKQRGTWTENKRAKVGKGFVVAGPARNEYAGSHPRCAKYYAYHPKGRPCRLCYNCQKPGRIRVCYECGSPDHFHNTCPKLNRAPGQVGNRLTIEENQNLRNNGNQTRGKAFNGHTVEDHQDPNVVTGTFSLSDHFAMKTHQGYFILYKKPSHHPLLSFLAVSRLLWPTFGQLPPTQPLYTTIPTSIAATTTFTPPLPAAVAAAHLTTIKTATPSPCHQPPHHHRSSSPSQPFPRCHHHRAPPAASPSPPRSHHYHFDAVGVVTIQGRGLVNTGLV</sequence>
<comment type="caution">
    <text evidence="4">The sequence shown here is derived from an EMBL/GenBank/DDBJ whole genome shotgun (WGS) entry which is preliminary data.</text>
</comment>
<dbReference type="GO" id="GO:0003676">
    <property type="term" value="F:nucleic acid binding"/>
    <property type="evidence" value="ECO:0007669"/>
    <property type="project" value="InterPro"/>
</dbReference>
<feature type="domain" description="CCHC-type" evidence="3">
    <location>
        <begin position="188"/>
        <end position="203"/>
    </location>
</feature>